<evidence type="ECO:0000256" key="2">
    <source>
        <dbReference type="SAM" id="Phobius"/>
    </source>
</evidence>
<reference evidence="4 5" key="1">
    <citation type="journal article" date="2015" name="Genome Announc.">
        <title>Draft Genome Sequence of Filamentous Marine Cyanobacterium Lyngbya confervoides Strain BDU141951.</title>
        <authorList>
            <person name="Chandrababunaidu M.M."/>
            <person name="Sen D."/>
            <person name="Tripathy S."/>
        </authorList>
    </citation>
    <scope>NUCLEOTIDE SEQUENCE [LARGE SCALE GENOMIC DNA]</scope>
    <source>
        <strain evidence="4 5">BDU141951</strain>
    </source>
</reference>
<protein>
    <submittedName>
        <fullName evidence="4">AAA family ATPase</fullName>
    </submittedName>
</protein>
<dbReference type="InterPro" id="IPR011047">
    <property type="entry name" value="Quinoprotein_ADH-like_sf"/>
</dbReference>
<dbReference type="EMBL" id="JTHE03000039">
    <property type="protein sequence ID" value="MCM1982409.1"/>
    <property type="molecule type" value="Genomic_DNA"/>
</dbReference>
<dbReference type="Pfam" id="PF00400">
    <property type="entry name" value="WD40"/>
    <property type="match status" value="1"/>
</dbReference>
<keyword evidence="2" id="KW-1133">Transmembrane helix</keyword>
<feature type="transmembrane region" description="Helical" evidence="2">
    <location>
        <begin position="495"/>
        <end position="516"/>
    </location>
</feature>
<dbReference type="SMART" id="SM00320">
    <property type="entry name" value="WD40"/>
    <property type="match status" value="1"/>
</dbReference>
<accession>A0ABD4T1G1</accession>
<dbReference type="Pfam" id="PF20703">
    <property type="entry name" value="nSTAND1"/>
    <property type="match status" value="1"/>
</dbReference>
<evidence type="ECO:0000313" key="5">
    <source>
        <dbReference type="Proteomes" id="UP000031561"/>
    </source>
</evidence>
<dbReference type="InterPro" id="IPR015943">
    <property type="entry name" value="WD40/YVTN_repeat-like_dom_sf"/>
</dbReference>
<dbReference type="Gene3D" id="2.130.10.10">
    <property type="entry name" value="YVTN repeat-like/Quinoprotein amine dehydrogenase"/>
    <property type="match status" value="1"/>
</dbReference>
<dbReference type="Gene3D" id="3.40.50.300">
    <property type="entry name" value="P-loop containing nucleotide triphosphate hydrolases"/>
    <property type="match status" value="1"/>
</dbReference>
<feature type="domain" description="Novel STAND NTPase 1" evidence="3">
    <location>
        <begin position="10"/>
        <end position="433"/>
    </location>
</feature>
<evidence type="ECO:0000259" key="3">
    <source>
        <dbReference type="Pfam" id="PF20703"/>
    </source>
</evidence>
<dbReference type="PROSITE" id="PS50294">
    <property type="entry name" value="WD_REPEATS_REGION"/>
    <property type="match status" value="1"/>
</dbReference>
<evidence type="ECO:0000313" key="4">
    <source>
        <dbReference type="EMBL" id="MCM1982409.1"/>
    </source>
</evidence>
<keyword evidence="2" id="KW-0812">Transmembrane</keyword>
<feature type="non-terminal residue" evidence="4">
    <location>
        <position position="619"/>
    </location>
</feature>
<dbReference type="InterPro" id="IPR001680">
    <property type="entry name" value="WD40_rpt"/>
</dbReference>
<feature type="repeat" description="WD" evidence="1">
    <location>
        <begin position="588"/>
        <end position="619"/>
    </location>
</feature>
<dbReference type="InterPro" id="IPR027417">
    <property type="entry name" value="P-loop_NTPase"/>
</dbReference>
<keyword evidence="1" id="KW-0853">WD repeat</keyword>
<dbReference type="Proteomes" id="UP000031561">
    <property type="component" value="Unassembled WGS sequence"/>
</dbReference>
<organism evidence="4 5">
    <name type="scientific">Lyngbya confervoides BDU141951</name>
    <dbReference type="NCBI Taxonomy" id="1574623"/>
    <lineage>
        <taxon>Bacteria</taxon>
        <taxon>Bacillati</taxon>
        <taxon>Cyanobacteriota</taxon>
        <taxon>Cyanophyceae</taxon>
        <taxon>Oscillatoriophycideae</taxon>
        <taxon>Oscillatoriales</taxon>
        <taxon>Microcoleaceae</taxon>
        <taxon>Lyngbya</taxon>
    </lineage>
</organism>
<dbReference type="RefSeq" id="WP_236096094.1">
    <property type="nucleotide sequence ID" value="NZ_JTHE03000039.1"/>
</dbReference>
<sequence length="619" mass="69480">MITTETLTHPFPGLRPFQEDESHLFFGREEQTDELMRRLKQHRFLAVVGTSGSGKSSLVRAGLLPSLYRGFMTQAGSRWQVAILRPGDRPIANLAAALSQTFADHSPLDDPDLHRMVTETTLRRGALGMVEVVQHNQMPTPTNLLVVVDQFEELFRFKQRAQGQDANPKFDNAAEETAAFVKLLLAAVQQEEVEIYVVITLRSDFLGDCAQFRDLPEAMNESQYLIPRMTREQKRRAIEGPVAVCQGKITPLLVNQLLNDVGDNPDQLPVLQHALMRTWEKWRSESDPHQAIDLQHYQAIGGMAQALSQHADEIYLGLPDDRARKIAEILFKALTEMGTDNRGIRRPTTLSQICAVAAAETQDVIAVVNAFRGPGKSFIMPPVGDALTGETVLDISHESLMRVWKELQKWVDQEAQSVQIYQRLADTARRFQAGTAPYLQDPELSIVKSWRNEIQPNEAWGKRYDPDFELAMQFLDESAISADKAERQRRRQRRWVLLVMGGATVFSSLVALFAVYQLQQAEFQRMRQYEVTAKLLTQTNPLEGLKNGIAAVGLGRSNFLKFPNLKQSDLVSEDILLQPSNQVLSKILRGHEASVGSVAFSPDGQSIVSGSSDQTVRLW</sequence>
<evidence type="ECO:0000256" key="1">
    <source>
        <dbReference type="PROSITE-ProRule" id="PRU00221"/>
    </source>
</evidence>
<dbReference type="SUPFAM" id="SSF52540">
    <property type="entry name" value="P-loop containing nucleoside triphosphate hydrolases"/>
    <property type="match status" value="1"/>
</dbReference>
<proteinExistence type="predicted"/>
<dbReference type="InterPro" id="IPR049052">
    <property type="entry name" value="nSTAND1"/>
</dbReference>
<dbReference type="AlphaFoldDB" id="A0ABD4T1G1"/>
<keyword evidence="2" id="KW-0472">Membrane</keyword>
<keyword evidence="5" id="KW-1185">Reference proteome</keyword>
<dbReference type="PROSITE" id="PS50082">
    <property type="entry name" value="WD_REPEATS_2"/>
    <property type="match status" value="1"/>
</dbReference>
<dbReference type="SUPFAM" id="SSF50998">
    <property type="entry name" value="Quinoprotein alcohol dehydrogenase-like"/>
    <property type="match status" value="1"/>
</dbReference>
<gene>
    <name evidence="4" type="ORF">QQ91_0006145</name>
</gene>
<name>A0ABD4T1G1_9CYAN</name>
<comment type="caution">
    <text evidence="4">The sequence shown here is derived from an EMBL/GenBank/DDBJ whole genome shotgun (WGS) entry which is preliminary data.</text>
</comment>